<keyword evidence="1" id="KW-0732">Signal</keyword>
<dbReference type="RefSeq" id="WP_237958576.1">
    <property type="nucleotide sequence ID" value="NZ_BAAFKU010000003.1"/>
</dbReference>
<evidence type="ECO:0000256" key="1">
    <source>
        <dbReference type="SAM" id="SignalP"/>
    </source>
</evidence>
<dbReference type="AlphaFoldDB" id="A0AAE4RY64"/>
<sequence length="136" mass="15285">MKRMFMIAVALFAAFSLSAQEPGRFRLVRPDSTRTGSFRLPDSLRVEMSVPDSLAHMSPWKTDFRTAAPMKVKPAVSMTSVVVIQKENLPSRVTVIDNNSLRLGSHFNLSNGQAWNWSPFPDAFLDARTLSFPMPR</sequence>
<evidence type="ECO:0000313" key="3">
    <source>
        <dbReference type="Proteomes" id="UP001181347"/>
    </source>
</evidence>
<gene>
    <name evidence="2" type="ORF">RVH17_12880</name>
</gene>
<proteinExistence type="predicted"/>
<feature type="signal peptide" evidence="1">
    <location>
        <begin position="1"/>
        <end position="19"/>
    </location>
</feature>
<comment type="caution">
    <text evidence="2">The sequence shown here is derived from an EMBL/GenBank/DDBJ whole genome shotgun (WGS) entry which is preliminary data.</text>
</comment>
<reference evidence="2" key="1">
    <citation type="submission" date="2023-10" db="EMBL/GenBank/DDBJ databases">
        <title>Genome Sequence of the Bacteria from From Gut Wall in Crohn's Disease.</title>
        <authorList>
            <person name="Rodriguez-Palacios A."/>
        </authorList>
    </citation>
    <scope>NUCLEOTIDE SEQUENCE</scope>
    <source>
        <strain evidence="2">CavFT-hAR58</strain>
    </source>
</reference>
<evidence type="ECO:0000313" key="2">
    <source>
        <dbReference type="EMBL" id="MDU0260985.1"/>
    </source>
</evidence>
<organism evidence="2 3">
    <name type="scientific">Alistipes finegoldii</name>
    <dbReference type="NCBI Taxonomy" id="214856"/>
    <lineage>
        <taxon>Bacteria</taxon>
        <taxon>Pseudomonadati</taxon>
        <taxon>Bacteroidota</taxon>
        <taxon>Bacteroidia</taxon>
        <taxon>Bacteroidales</taxon>
        <taxon>Rikenellaceae</taxon>
        <taxon>Alistipes</taxon>
    </lineage>
</organism>
<dbReference type="EMBL" id="JAWDES010000005">
    <property type="protein sequence ID" value="MDU0260985.1"/>
    <property type="molecule type" value="Genomic_DNA"/>
</dbReference>
<name>A0AAE4RY64_9BACT</name>
<accession>A0AAE4RY64</accession>
<protein>
    <submittedName>
        <fullName evidence="2">Uncharacterized protein</fullName>
    </submittedName>
</protein>
<dbReference type="Proteomes" id="UP001181347">
    <property type="component" value="Unassembled WGS sequence"/>
</dbReference>
<feature type="chain" id="PRO_5042244871" evidence="1">
    <location>
        <begin position="20"/>
        <end position="136"/>
    </location>
</feature>